<dbReference type="AlphaFoldDB" id="A0A7M7JPX6"/>
<dbReference type="PROSITE" id="PS50853">
    <property type="entry name" value="FN3"/>
    <property type="match status" value="3"/>
</dbReference>
<evidence type="ECO:0000256" key="2">
    <source>
        <dbReference type="SAM" id="MobiDB-lite"/>
    </source>
</evidence>
<feature type="domain" description="Fibronectin type-III" evidence="6">
    <location>
        <begin position="308"/>
        <end position="402"/>
    </location>
</feature>
<keyword evidence="3" id="KW-0812">Transmembrane</keyword>
<keyword evidence="8" id="KW-1185">Reference proteome</keyword>
<dbReference type="GeneID" id="111247969"/>
<dbReference type="FunFam" id="2.60.40.10:FF:000028">
    <property type="entry name" value="Neuronal cell adhesion molecule"/>
    <property type="match status" value="1"/>
</dbReference>
<dbReference type="Pfam" id="PF07679">
    <property type="entry name" value="I-set"/>
    <property type="match status" value="2"/>
</dbReference>
<feature type="domain" description="Ig-like" evidence="5">
    <location>
        <begin position="114"/>
        <end position="204"/>
    </location>
</feature>
<proteinExistence type="predicted"/>
<reference evidence="7" key="1">
    <citation type="submission" date="2021-01" db="UniProtKB">
        <authorList>
            <consortium name="EnsemblMetazoa"/>
        </authorList>
    </citation>
    <scope>IDENTIFICATION</scope>
</reference>
<dbReference type="EnsemblMetazoa" id="XM_022799602">
    <property type="protein sequence ID" value="XP_022655337"/>
    <property type="gene ID" value="LOC111247969"/>
</dbReference>
<protein>
    <submittedName>
        <fullName evidence="7">Uncharacterized protein</fullName>
    </submittedName>
</protein>
<dbReference type="RefSeq" id="XP_022655337.1">
    <property type="nucleotide sequence ID" value="XM_022799602.1"/>
</dbReference>
<feature type="domain" description="Ig-like" evidence="5">
    <location>
        <begin position="206"/>
        <end position="299"/>
    </location>
</feature>
<keyword evidence="3" id="KW-0472">Membrane</keyword>
<dbReference type="SMART" id="SM00409">
    <property type="entry name" value="IG"/>
    <property type="match status" value="3"/>
</dbReference>
<feature type="region of interest" description="Disordered" evidence="2">
    <location>
        <begin position="716"/>
        <end position="755"/>
    </location>
</feature>
<dbReference type="Gene3D" id="2.60.40.10">
    <property type="entry name" value="Immunoglobulins"/>
    <property type="match status" value="6"/>
</dbReference>
<dbReference type="SUPFAM" id="SSF48726">
    <property type="entry name" value="Immunoglobulin"/>
    <property type="match status" value="3"/>
</dbReference>
<dbReference type="PANTHER" id="PTHR13817:SF102">
    <property type="entry name" value="DOWN SYNDROME CELL ADHESION MOLECULE-LIKE PROTEIN DSCAM2"/>
    <property type="match status" value="1"/>
</dbReference>
<dbReference type="Pfam" id="PF00041">
    <property type="entry name" value="fn3"/>
    <property type="match status" value="3"/>
</dbReference>
<keyword evidence="3" id="KW-1133">Transmembrane helix</keyword>
<dbReference type="InterPro" id="IPR003598">
    <property type="entry name" value="Ig_sub2"/>
</dbReference>
<feature type="domain" description="Ig-like" evidence="5">
    <location>
        <begin position="19"/>
        <end position="97"/>
    </location>
</feature>
<feature type="chain" id="PRO_5029723399" evidence="4">
    <location>
        <begin position="16"/>
        <end position="755"/>
    </location>
</feature>
<dbReference type="SMART" id="SM00408">
    <property type="entry name" value="IGc2"/>
    <property type="match status" value="3"/>
</dbReference>
<dbReference type="PANTHER" id="PTHR13817">
    <property type="entry name" value="TITIN"/>
    <property type="match status" value="1"/>
</dbReference>
<dbReference type="SMART" id="SM00060">
    <property type="entry name" value="FN3"/>
    <property type="match status" value="3"/>
</dbReference>
<evidence type="ECO:0000256" key="1">
    <source>
        <dbReference type="ARBA" id="ARBA00022737"/>
    </source>
</evidence>
<feature type="transmembrane region" description="Helical" evidence="3">
    <location>
        <begin position="621"/>
        <end position="645"/>
    </location>
</feature>
<dbReference type="GO" id="GO:0030154">
    <property type="term" value="P:cell differentiation"/>
    <property type="evidence" value="ECO:0007669"/>
    <property type="project" value="UniProtKB-ARBA"/>
</dbReference>
<evidence type="ECO:0000256" key="4">
    <source>
        <dbReference type="SAM" id="SignalP"/>
    </source>
</evidence>
<keyword evidence="1" id="KW-0677">Repeat</keyword>
<evidence type="ECO:0000313" key="8">
    <source>
        <dbReference type="Proteomes" id="UP000594260"/>
    </source>
</evidence>
<dbReference type="FunFam" id="2.60.40.10:FF:000719">
    <property type="entry name" value="nephrin isoform X1"/>
    <property type="match status" value="1"/>
</dbReference>
<name>A0A7M7JPX6_VARDE</name>
<dbReference type="GO" id="GO:0009653">
    <property type="term" value="P:anatomical structure morphogenesis"/>
    <property type="evidence" value="ECO:0007669"/>
    <property type="project" value="UniProtKB-ARBA"/>
</dbReference>
<dbReference type="Proteomes" id="UP000594260">
    <property type="component" value="Unplaced"/>
</dbReference>
<dbReference type="Pfam" id="PF13927">
    <property type="entry name" value="Ig_3"/>
    <property type="match status" value="1"/>
</dbReference>
<dbReference type="InterPro" id="IPR050964">
    <property type="entry name" value="Striated_Muscle_Regulatory"/>
</dbReference>
<dbReference type="FunFam" id="2.60.40.10:FF:000333">
    <property type="entry name" value="Down syndrome cell adhesion molecule"/>
    <property type="match status" value="1"/>
</dbReference>
<evidence type="ECO:0000256" key="3">
    <source>
        <dbReference type="SAM" id="Phobius"/>
    </source>
</evidence>
<dbReference type="SUPFAM" id="SSF49265">
    <property type="entry name" value="Fibronectin type III"/>
    <property type="match status" value="2"/>
</dbReference>
<feature type="domain" description="Fibronectin type-III" evidence="6">
    <location>
        <begin position="407"/>
        <end position="505"/>
    </location>
</feature>
<sequence length="755" mass="84047">MMLAFLIFIFSLAVAQVPPEITQFRMPDDLSEGKRLTLMCSVSAGTPPITFSWHKDGSPIGNVPNIRVVHVDEYQDNLQIEKLTTDHIGNYTCNAKNLYGSDHLIMRVIMRFPPKWSNNENQPNQTINGVVGANFTMNCSVIAHPAAAIKFKFGKVELGPNDRYHIIPGHLTIHKIIPKDQGEYTCEAFNILGKISRRVSLQLSVPARFKEKTAVVTSRRSETTRLKCYALGDHPISIVWSKGNVKLDKRTSSRYQIVESITTDGMNSELLIRETDRTDSALYSCNTENKFGSDERKVKLIVKDVPGPPQDVKVRDIWSRSVSVHWTPSYDGNSPITKHIVQYWKEHGVSYRLQEMVIPWAQQVTLVRDLQPGTQYVLSVTAENNMGKSEPSRTVTFTTNEEEPEAPPLDVNAITQGPTTVLVSWKAPQKDAWNGDIEGYYIGFKPKNSDGSASYRRVDQTNNITHEFILQGLNKGTEYEITVKAYNRAGTGPTSPERLVMTRPGEDSPDIPRLFVDAVTAESIKVHWQLRTGGLKFNYTVHHRQADGGAWLESIIVNATSNSFTLEGLRSGTTYEIFLTASNGILRGDPSQILKVQTLRSPDMLVEMFETDGELPLYFNMYLIVPAAALALAIIVIVVSSYICCRQMKNVQQPLPQQELALYGTVMPQRCVDAAGNEFTLAYGTVQTQSDSAAVQLQAQAAQMQATTAATLVQTTGNTNNTGTWSRKEAPKNRPLPIPTEVTDKATGHFYDSAQ</sequence>
<dbReference type="PROSITE" id="PS50835">
    <property type="entry name" value="IG_LIKE"/>
    <property type="match status" value="3"/>
</dbReference>
<evidence type="ECO:0000259" key="5">
    <source>
        <dbReference type="PROSITE" id="PS50835"/>
    </source>
</evidence>
<dbReference type="InterPro" id="IPR003961">
    <property type="entry name" value="FN3_dom"/>
</dbReference>
<dbReference type="InterPro" id="IPR036179">
    <property type="entry name" value="Ig-like_dom_sf"/>
</dbReference>
<feature type="signal peptide" evidence="4">
    <location>
        <begin position="1"/>
        <end position="15"/>
    </location>
</feature>
<keyword evidence="4" id="KW-0732">Signal</keyword>
<accession>A0A7M7JPX6</accession>
<feature type="domain" description="Fibronectin type-III" evidence="6">
    <location>
        <begin position="508"/>
        <end position="601"/>
    </location>
</feature>
<dbReference type="InterPro" id="IPR007110">
    <property type="entry name" value="Ig-like_dom"/>
</dbReference>
<evidence type="ECO:0000313" key="7">
    <source>
        <dbReference type="EnsemblMetazoa" id="XP_022655337"/>
    </source>
</evidence>
<dbReference type="CDD" id="cd00063">
    <property type="entry name" value="FN3"/>
    <property type="match status" value="3"/>
</dbReference>
<dbReference type="InterPro" id="IPR013098">
    <property type="entry name" value="Ig_I-set"/>
</dbReference>
<dbReference type="InterPro" id="IPR036116">
    <property type="entry name" value="FN3_sf"/>
</dbReference>
<dbReference type="InterPro" id="IPR013783">
    <property type="entry name" value="Ig-like_fold"/>
</dbReference>
<organism evidence="7 8">
    <name type="scientific">Varroa destructor</name>
    <name type="common">Honeybee mite</name>
    <dbReference type="NCBI Taxonomy" id="109461"/>
    <lineage>
        <taxon>Eukaryota</taxon>
        <taxon>Metazoa</taxon>
        <taxon>Ecdysozoa</taxon>
        <taxon>Arthropoda</taxon>
        <taxon>Chelicerata</taxon>
        <taxon>Arachnida</taxon>
        <taxon>Acari</taxon>
        <taxon>Parasitiformes</taxon>
        <taxon>Mesostigmata</taxon>
        <taxon>Gamasina</taxon>
        <taxon>Dermanyssoidea</taxon>
        <taxon>Varroidae</taxon>
        <taxon>Varroa</taxon>
    </lineage>
</organism>
<evidence type="ECO:0000259" key="6">
    <source>
        <dbReference type="PROSITE" id="PS50853"/>
    </source>
</evidence>
<dbReference type="InterPro" id="IPR003599">
    <property type="entry name" value="Ig_sub"/>
</dbReference>